<keyword evidence="3" id="KW-1185">Reference proteome</keyword>
<dbReference type="InterPro" id="IPR045237">
    <property type="entry name" value="COPS7/eIF3m"/>
</dbReference>
<dbReference type="PANTHER" id="PTHR15350">
    <property type="entry name" value="COP9 SIGNALOSOME COMPLEX SUBUNIT 7/DENDRITIC CELL PROTEIN GA17"/>
    <property type="match status" value="1"/>
</dbReference>
<dbReference type="PANTHER" id="PTHR15350:SF2">
    <property type="entry name" value="EUKARYOTIC TRANSLATION INITIATION FACTOR 3 SUBUNIT M"/>
    <property type="match status" value="1"/>
</dbReference>
<dbReference type="EMBL" id="MCFL01000001">
    <property type="protein sequence ID" value="ORZ41560.1"/>
    <property type="molecule type" value="Genomic_DNA"/>
</dbReference>
<dbReference type="GO" id="GO:0005852">
    <property type="term" value="C:eukaryotic translation initiation factor 3 complex"/>
    <property type="evidence" value="ECO:0007669"/>
    <property type="project" value="TreeGrafter"/>
</dbReference>
<feature type="compositionally biased region" description="Basic and acidic residues" evidence="1">
    <location>
        <begin position="408"/>
        <end position="425"/>
    </location>
</feature>
<comment type="caution">
    <text evidence="2">The sequence shown here is derived from an EMBL/GenBank/DDBJ whole genome shotgun (WGS) entry which is preliminary data.</text>
</comment>
<feature type="compositionally biased region" description="Acidic residues" evidence="1">
    <location>
        <begin position="381"/>
        <end position="407"/>
    </location>
</feature>
<reference evidence="2 3" key="1">
    <citation type="submission" date="2016-07" db="EMBL/GenBank/DDBJ databases">
        <title>Pervasive Adenine N6-methylation of Active Genes in Fungi.</title>
        <authorList>
            <consortium name="DOE Joint Genome Institute"/>
            <person name="Mondo S.J."/>
            <person name="Dannebaum R.O."/>
            <person name="Kuo R.C."/>
            <person name="Labutti K."/>
            <person name="Haridas S."/>
            <person name="Kuo A."/>
            <person name="Salamov A."/>
            <person name="Ahrendt S.R."/>
            <person name="Lipzen A."/>
            <person name="Sullivan W."/>
            <person name="Andreopoulos W.B."/>
            <person name="Clum A."/>
            <person name="Lindquist E."/>
            <person name="Daum C."/>
            <person name="Ramamoorthy G.K."/>
            <person name="Gryganskyi A."/>
            <person name="Culley D."/>
            <person name="Magnuson J.K."/>
            <person name="James T.Y."/>
            <person name="O'Malley M.A."/>
            <person name="Stajich J.E."/>
            <person name="Spatafora J.W."/>
            <person name="Visel A."/>
            <person name="Grigoriev I.V."/>
        </authorList>
    </citation>
    <scope>NUCLEOTIDE SEQUENCE [LARGE SCALE GENOMIC DNA]</scope>
    <source>
        <strain evidence="2 3">PL171</strain>
    </source>
</reference>
<evidence type="ECO:0000313" key="2">
    <source>
        <dbReference type="EMBL" id="ORZ41560.1"/>
    </source>
</evidence>
<gene>
    <name evidence="2" type="ORF">BCR44DRAFT_1495036</name>
</gene>
<name>A0A1Y2I3W5_9FUNG</name>
<sequence>MTVLQQTFVGPSAGELLLQYAAVVAKIRTSAAGAAANPDAAADAESTIAQAQSAVESNNLLPVVTQYATDAASLIALVQAIIRSFEESTSEKGVLKIKLVTQLFNSLSTTSILRFTTYTALAKLAAKHGELAALAPSIQHVAAWANDWQVSTDQLASLYTLLAEKLIAAGQWAAAVTALTAHIAYASESASKAELETLYTKAVVAALAPAREVVDLTDLYLSPVTKAELSGTLAASLVDAYVHGDYATYASSIHKQMPALIAKAGIKAKSLPAAPAMVASTQDKLRMLYLTTLPVGKTHLLADIAAALELPAPRNVEIVFISAVSRGLVQGKINGLEGTVVLTSAVKPHLEEGDWEALLADLQAWKAGLAKVAESIHQLRDDDEDDDDVDESDLDESEVETDYESDLDGEHENDVEGAREGERSAEVATDGEDDGGASTDVDADYVKVAPSDAE</sequence>
<dbReference type="GO" id="GO:0002183">
    <property type="term" value="P:cytoplasmic translational initiation"/>
    <property type="evidence" value="ECO:0007669"/>
    <property type="project" value="TreeGrafter"/>
</dbReference>
<evidence type="ECO:0000313" key="3">
    <source>
        <dbReference type="Proteomes" id="UP000193411"/>
    </source>
</evidence>
<dbReference type="OrthoDB" id="10267031at2759"/>
<evidence type="ECO:0008006" key="4">
    <source>
        <dbReference type="Google" id="ProtNLM"/>
    </source>
</evidence>
<feature type="region of interest" description="Disordered" evidence="1">
    <location>
        <begin position="378"/>
        <end position="454"/>
    </location>
</feature>
<dbReference type="STRING" id="765915.A0A1Y2I3W5"/>
<proteinExistence type="predicted"/>
<dbReference type="Proteomes" id="UP000193411">
    <property type="component" value="Unassembled WGS sequence"/>
</dbReference>
<protein>
    <recommendedName>
        <fullName evidence="4">PCI domain-containing protein</fullName>
    </recommendedName>
</protein>
<evidence type="ECO:0000256" key="1">
    <source>
        <dbReference type="SAM" id="MobiDB-lite"/>
    </source>
</evidence>
<dbReference type="AlphaFoldDB" id="A0A1Y2I3W5"/>
<organism evidence="2 3">
    <name type="scientific">Catenaria anguillulae PL171</name>
    <dbReference type="NCBI Taxonomy" id="765915"/>
    <lineage>
        <taxon>Eukaryota</taxon>
        <taxon>Fungi</taxon>
        <taxon>Fungi incertae sedis</taxon>
        <taxon>Blastocladiomycota</taxon>
        <taxon>Blastocladiomycetes</taxon>
        <taxon>Blastocladiales</taxon>
        <taxon>Catenariaceae</taxon>
        <taxon>Catenaria</taxon>
    </lineage>
</organism>
<accession>A0A1Y2I3W5</accession>